<dbReference type="EMBL" id="CM055739">
    <property type="protein sequence ID" value="KAJ8003420.1"/>
    <property type="molecule type" value="Genomic_DNA"/>
</dbReference>
<evidence type="ECO:0000313" key="2">
    <source>
        <dbReference type="Proteomes" id="UP001157502"/>
    </source>
</evidence>
<keyword evidence="2" id="KW-1185">Reference proteome</keyword>
<proteinExistence type="predicted"/>
<comment type="caution">
    <text evidence="1">The sequence shown here is derived from an EMBL/GenBank/DDBJ whole genome shotgun (WGS) entry which is preliminary data.</text>
</comment>
<reference evidence="1" key="1">
    <citation type="submission" date="2021-05" db="EMBL/GenBank/DDBJ databases">
        <authorList>
            <person name="Pan Q."/>
            <person name="Jouanno E."/>
            <person name="Zahm M."/>
            <person name="Klopp C."/>
            <person name="Cabau C."/>
            <person name="Louis A."/>
            <person name="Berthelot C."/>
            <person name="Parey E."/>
            <person name="Roest Crollius H."/>
            <person name="Montfort J."/>
            <person name="Robinson-Rechavi M."/>
            <person name="Bouchez O."/>
            <person name="Lampietro C."/>
            <person name="Lopez Roques C."/>
            <person name="Donnadieu C."/>
            <person name="Postlethwait J."/>
            <person name="Bobe J."/>
            <person name="Dillon D."/>
            <person name="Chandos A."/>
            <person name="von Hippel F."/>
            <person name="Guiguen Y."/>
        </authorList>
    </citation>
    <scope>NUCLEOTIDE SEQUENCE</scope>
    <source>
        <strain evidence="1">YG-Jan2019</strain>
    </source>
</reference>
<organism evidence="1 2">
    <name type="scientific">Dallia pectoralis</name>
    <name type="common">Alaska blackfish</name>
    <dbReference type="NCBI Taxonomy" id="75939"/>
    <lineage>
        <taxon>Eukaryota</taxon>
        <taxon>Metazoa</taxon>
        <taxon>Chordata</taxon>
        <taxon>Craniata</taxon>
        <taxon>Vertebrata</taxon>
        <taxon>Euteleostomi</taxon>
        <taxon>Actinopterygii</taxon>
        <taxon>Neopterygii</taxon>
        <taxon>Teleostei</taxon>
        <taxon>Protacanthopterygii</taxon>
        <taxon>Esociformes</taxon>
        <taxon>Umbridae</taxon>
        <taxon>Dallia</taxon>
    </lineage>
</organism>
<name>A0ACC2GIR5_DALPE</name>
<dbReference type="Proteomes" id="UP001157502">
    <property type="component" value="Chromosome 12"/>
</dbReference>
<accession>A0ACC2GIR5</accession>
<evidence type="ECO:0000313" key="1">
    <source>
        <dbReference type="EMBL" id="KAJ8003420.1"/>
    </source>
</evidence>
<feature type="non-terminal residue" evidence="1">
    <location>
        <position position="1"/>
    </location>
</feature>
<protein>
    <submittedName>
        <fullName evidence="1">Uncharacterized protein</fullName>
    </submittedName>
</protein>
<sequence length="748" mass="85666">VTAHLHPLTSLFSHHAKAYRCDPRGHLFLEPSPTRVSDVITRPRPHPNFLSPVHMDLESERREKRNRSRLKPRPAKTSLTTLLALIWKMLFYRPVWTEENQQRQNVRFIYVRFSAWHFTGSDLLWAGLVMRLCLALQESFGNLQLGLFRVAQHDEQEVVMRKMIQRTRSEWRSKKLCCFPLWSLLLVLLLTAVIALVFLIKFGFPDVGVPTVNGSGNVTEGGENVVQIGSGVLEGLAITVIGVPAAGALQFIFQMARNLLFNQDMNIRMRLDNQRVSEQLGFMNEVRKEMCLLSRFIQFMEVFERRKIRVVLEITNLDRCAPRKIVSVLEAISILLSDEESPFISLLAVNPEVLVQQVNSADGCFSKNDRAYGFLNRIVTLAFTIPPLCPASKRKVFESIIQTHTENTERVWGRVQDHRATPLSDVELRTPLIDKIRLREVRDDLAASEKEVERMVSVALESIGGNLRHYITDDTMSMRRVVNSIRVTVVLMKAHGKELLEPENCAAWVVLANQWPCRLSWILQCLEDEQQRAHLSNSSGPPVVVDESKTLWKVFSRFRLELYTMREEIEELLEQDEDPEQFEKFLKVDFQFTVRDSQLYKLSTVNLDQSIKKELSRIRGTSSLKDLEWKGDVAPLAFRTVIAMTTEDICKELEDMGLPQKYADIVCSNHLSGQALIFGDRNDLKQLLQMTFGEWTKFRLHFWGVGGRSRLHAGATPINGNSNLLANQLSRYSVLGPLYHKSTLNLSS</sequence>
<gene>
    <name evidence="1" type="ORF">DPEC_G00148130</name>
</gene>